<keyword evidence="2" id="KW-1185">Reference proteome</keyword>
<gene>
    <name evidence="1" type="ORF">NC653_011714</name>
</gene>
<protein>
    <submittedName>
        <fullName evidence="1">Uncharacterized protein</fullName>
    </submittedName>
</protein>
<proteinExistence type="predicted"/>
<comment type="caution">
    <text evidence="1">The sequence shown here is derived from an EMBL/GenBank/DDBJ whole genome shotgun (WGS) entry which is preliminary data.</text>
</comment>
<organism evidence="1 2">
    <name type="scientific">Populus alba x Populus x berolinensis</name>
    <dbReference type="NCBI Taxonomy" id="444605"/>
    <lineage>
        <taxon>Eukaryota</taxon>
        <taxon>Viridiplantae</taxon>
        <taxon>Streptophyta</taxon>
        <taxon>Embryophyta</taxon>
        <taxon>Tracheophyta</taxon>
        <taxon>Spermatophyta</taxon>
        <taxon>Magnoliopsida</taxon>
        <taxon>eudicotyledons</taxon>
        <taxon>Gunneridae</taxon>
        <taxon>Pentapetalae</taxon>
        <taxon>rosids</taxon>
        <taxon>fabids</taxon>
        <taxon>Malpighiales</taxon>
        <taxon>Salicaceae</taxon>
        <taxon>Saliceae</taxon>
        <taxon>Populus</taxon>
    </lineage>
</organism>
<accession>A0AAD6W6R2</accession>
<reference evidence="1 2" key="1">
    <citation type="journal article" date="2023" name="Mol. Ecol. Resour.">
        <title>Chromosome-level genome assembly of a triploid poplar Populus alba 'Berolinensis'.</title>
        <authorList>
            <person name="Chen S."/>
            <person name="Yu Y."/>
            <person name="Wang X."/>
            <person name="Wang S."/>
            <person name="Zhang T."/>
            <person name="Zhou Y."/>
            <person name="He R."/>
            <person name="Meng N."/>
            <person name="Wang Y."/>
            <person name="Liu W."/>
            <person name="Liu Z."/>
            <person name="Liu J."/>
            <person name="Guo Q."/>
            <person name="Huang H."/>
            <person name="Sederoff R.R."/>
            <person name="Wang G."/>
            <person name="Qu G."/>
            <person name="Chen S."/>
        </authorList>
    </citation>
    <scope>NUCLEOTIDE SEQUENCE [LARGE SCALE GENOMIC DNA]</scope>
    <source>
        <strain evidence="1">SC-2020</strain>
    </source>
</reference>
<sequence length="79" mass="8822">MGWLRNVARTTNLLQLAPTQTATWPAGTSDGAAVRELVAPPVTLAFLRHRLSICWILTMCRILLHLDIFPRKARESVGK</sequence>
<dbReference type="AlphaFoldDB" id="A0AAD6W6R2"/>
<dbReference type="EMBL" id="JAQIZT010000004">
    <property type="protein sequence ID" value="KAJ7001370.1"/>
    <property type="molecule type" value="Genomic_DNA"/>
</dbReference>
<evidence type="ECO:0000313" key="2">
    <source>
        <dbReference type="Proteomes" id="UP001164929"/>
    </source>
</evidence>
<dbReference type="Proteomes" id="UP001164929">
    <property type="component" value="Chromosome 4"/>
</dbReference>
<evidence type="ECO:0000313" key="1">
    <source>
        <dbReference type="EMBL" id="KAJ7001370.1"/>
    </source>
</evidence>
<name>A0AAD6W6R2_9ROSI</name>